<keyword evidence="3" id="KW-1185">Reference proteome</keyword>
<keyword evidence="1" id="KW-1133">Transmembrane helix</keyword>
<gene>
    <name evidence="2" type="ORF">B0H63DRAFT_443624</name>
</gene>
<dbReference type="AlphaFoldDB" id="A0AAE0P4W9"/>
<comment type="caution">
    <text evidence="2">The sequence shown here is derived from an EMBL/GenBank/DDBJ whole genome shotgun (WGS) entry which is preliminary data.</text>
</comment>
<evidence type="ECO:0000256" key="1">
    <source>
        <dbReference type="SAM" id="Phobius"/>
    </source>
</evidence>
<name>A0AAE0P4W9_9PEZI</name>
<protein>
    <submittedName>
        <fullName evidence="2">Uncharacterized protein</fullName>
    </submittedName>
</protein>
<evidence type="ECO:0000313" key="3">
    <source>
        <dbReference type="Proteomes" id="UP001285441"/>
    </source>
</evidence>
<sequence length="188" mass="21353">MAATLYYSNQNGAPYSLLWRTCFDFIIFIAPWALAHVLLFVFQCWPIQRGLKPSIEGTYLPIKDLFYWRQMHGRRLQPGGCQDGIEWKAQPLPDATKEDPRSVRGVLSIVSHMLNVTLSRLKLRATVEGERRSEKVGKNEKTGLSPKLLPLSRPRREIKAPNSIRVSRENGSRDICTSSHILPAAQVL</sequence>
<dbReference type="EMBL" id="JAULSW010000001">
    <property type="protein sequence ID" value="KAK3393376.1"/>
    <property type="molecule type" value="Genomic_DNA"/>
</dbReference>
<proteinExistence type="predicted"/>
<evidence type="ECO:0000313" key="2">
    <source>
        <dbReference type="EMBL" id="KAK3393376.1"/>
    </source>
</evidence>
<feature type="transmembrane region" description="Helical" evidence="1">
    <location>
        <begin position="17"/>
        <end position="42"/>
    </location>
</feature>
<reference evidence="2" key="2">
    <citation type="submission" date="2023-06" db="EMBL/GenBank/DDBJ databases">
        <authorList>
            <consortium name="Lawrence Berkeley National Laboratory"/>
            <person name="Haridas S."/>
            <person name="Hensen N."/>
            <person name="Bonometti L."/>
            <person name="Westerberg I."/>
            <person name="Brannstrom I.O."/>
            <person name="Guillou S."/>
            <person name="Cros-Aarteil S."/>
            <person name="Calhoun S."/>
            <person name="Kuo A."/>
            <person name="Mondo S."/>
            <person name="Pangilinan J."/>
            <person name="Riley R."/>
            <person name="LaButti K."/>
            <person name="Andreopoulos B."/>
            <person name="Lipzen A."/>
            <person name="Chen C."/>
            <person name="Yanf M."/>
            <person name="Daum C."/>
            <person name="Ng V."/>
            <person name="Clum A."/>
            <person name="Steindorff A."/>
            <person name="Ohm R."/>
            <person name="Martin F."/>
            <person name="Silar P."/>
            <person name="Natvig D."/>
            <person name="Lalanne C."/>
            <person name="Gautier V."/>
            <person name="Ament-velasquez S.L."/>
            <person name="Kruys A."/>
            <person name="Hutchinson M.I."/>
            <person name="Powell A.J."/>
            <person name="Barry K."/>
            <person name="Miller A.N."/>
            <person name="Grigoriev I.V."/>
            <person name="Debuchy R."/>
            <person name="Gladieux P."/>
            <person name="Thoren M.H."/>
            <person name="Johannesson H."/>
        </authorList>
    </citation>
    <scope>NUCLEOTIDE SEQUENCE</scope>
    <source>
        <strain evidence="2">CBS 232.78</strain>
    </source>
</reference>
<accession>A0AAE0P4W9</accession>
<organism evidence="2 3">
    <name type="scientific">Podospora didyma</name>
    <dbReference type="NCBI Taxonomy" id="330526"/>
    <lineage>
        <taxon>Eukaryota</taxon>
        <taxon>Fungi</taxon>
        <taxon>Dikarya</taxon>
        <taxon>Ascomycota</taxon>
        <taxon>Pezizomycotina</taxon>
        <taxon>Sordariomycetes</taxon>
        <taxon>Sordariomycetidae</taxon>
        <taxon>Sordariales</taxon>
        <taxon>Podosporaceae</taxon>
        <taxon>Podospora</taxon>
    </lineage>
</organism>
<dbReference type="Proteomes" id="UP001285441">
    <property type="component" value="Unassembled WGS sequence"/>
</dbReference>
<reference evidence="2" key="1">
    <citation type="journal article" date="2023" name="Mol. Phylogenet. Evol.">
        <title>Genome-scale phylogeny and comparative genomics of the fungal order Sordariales.</title>
        <authorList>
            <person name="Hensen N."/>
            <person name="Bonometti L."/>
            <person name="Westerberg I."/>
            <person name="Brannstrom I.O."/>
            <person name="Guillou S."/>
            <person name="Cros-Aarteil S."/>
            <person name="Calhoun S."/>
            <person name="Haridas S."/>
            <person name="Kuo A."/>
            <person name="Mondo S."/>
            <person name="Pangilinan J."/>
            <person name="Riley R."/>
            <person name="LaButti K."/>
            <person name="Andreopoulos B."/>
            <person name="Lipzen A."/>
            <person name="Chen C."/>
            <person name="Yan M."/>
            <person name="Daum C."/>
            <person name="Ng V."/>
            <person name="Clum A."/>
            <person name="Steindorff A."/>
            <person name="Ohm R.A."/>
            <person name="Martin F."/>
            <person name="Silar P."/>
            <person name="Natvig D.O."/>
            <person name="Lalanne C."/>
            <person name="Gautier V."/>
            <person name="Ament-Velasquez S.L."/>
            <person name="Kruys A."/>
            <person name="Hutchinson M.I."/>
            <person name="Powell A.J."/>
            <person name="Barry K."/>
            <person name="Miller A.N."/>
            <person name="Grigoriev I.V."/>
            <person name="Debuchy R."/>
            <person name="Gladieux P."/>
            <person name="Hiltunen Thoren M."/>
            <person name="Johannesson H."/>
        </authorList>
    </citation>
    <scope>NUCLEOTIDE SEQUENCE</scope>
    <source>
        <strain evidence="2">CBS 232.78</strain>
    </source>
</reference>
<keyword evidence="1" id="KW-0472">Membrane</keyword>
<keyword evidence="1" id="KW-0812">Transmembrane</keyword>